<dbReference type="InterPro" id="IPR003115">
    <property type="entry name" value="ParB_N"/>
</dbReference>
<feature type="coiled-coil region" evidence="1">
    <location>
        <begin position="236"/>
        <end position="276"/>
    </location>
</feature>
<protein>
    <recommendedName>
        <fullName evidence="2">ParB-like N-terminal domain-containing protein</fullName>
    </recommendedName>
</protein>
<organism evidence="3 4">
    <name type="scientific">Persicobacter diffluens</name>
    <dbReference type="NCBI Taxonomy" id="981"/>
    <lineage>
        <taxon>Bacteria</taxon>
        <taxon>Pseudomonadati</taxon>
        <taxon>Bacteroidota</taxon>
        <taxon>Cytophagia</taxon>
        <taxon>Cytophagales</taxon>
        <taxon>Persicobacteraceae</taxon>
        <taxon>Persicobacter</taxon>
    </lineage>
</organism>
<dbReference type="Proteomes" id="UP001310022">
    <property type="component" value="Unassembled WGS sequence"/>
</dbReference>
<dbReference type="Pfam" id="PF02195">
    <property type="entry name" value="ParB_N"/>
    <property type="match status" value="1"/>
</dbReference>
<dbReference type="AlphaFoldDB" id="A0AAN4W3B9"/>
<reference evidence="3 4" key="1">
    <citation type="submission" date="2021-12" db="EMBL/GenBank/DDBJ databases">
        <title>Genome sequencing of bacteria with rrn-lacking chromosome and rrn-plasmid.</title>
        <authorList>
            <person name="Anda M."/>
            <person name="Iwasaki W."/>
        </authorList>
    </citation>
    <scope>NUCLEOTIDE SEQUENCE [LARGE SCALE GENOMIC DNA]</scope>
    <source>
        <strain evidence="3 4">NBRC 15940</strain>
    </source>
</reference>
<keyword evidence="1" id="KW-0175">Coiled coil</keyword>
<comment type="caution">
    <text evidence="3">The sequence shown here is derived from an EMBL/GenBank/DDBJ whole genome shotgun (WGS) entry which is preliminary data.</text>
</comment>
<feature type="domain" description="ParB-like N-terminal" evidence="2">
    <location>
        <begin position="34"/>
        <end position="123"/>
    </location>
</feature>
<dbReference type="EMBL" id="BQKE01000006">
    <property type="protein sequence ID" value="GJM64553.1"/>
    <property type="molecule type" value="Genomic_DNA"/>
</dbReference>
<dbReference type="SUPFAM" id="SSF110849">
    <property type="entry name" value="ParB/Sulfiredoxin"/>
    <property type="match status" value="1"/>
</dbReference>
<keyword evidence="4" id="KW-1185">Reference proteome</keyword>
<accession>A0AAN4W3B9</accession>
<evidence type="ECO:0000259" key="2">
    <source>
        <dbReference type="SMART" id="SM00470"/>
    </source>
</evidence>
<proteinExistence type="predicted"/>
<gene>
    <name evidence="3" type="ORF">PEDI_51050</name>
</gene>
<dbReference type="Gene3D" id="3.90.1530.10">
    <property type="entry name" value="Conserved hypothetical protein from pyrococcus furiosus pfu- 392566-001, ParB domain"/>
    <property type="match status" value="1"/>
</dbReference>
<name>A0AAN4W3B9_9BACT</name>
<evidence type="ECO:0000313" key="3">
    <source>
        <dbReference type="EMBL" id="GJM64553.1"/>
    </source>
</evidence>
<dbReference type="SMART" id="SM00470">
    <property type="entry name" value="ParB"/>
    <property type="match status" value="1"/>
</dbReference>
<dbReference type="InterPro" id="IPR036086">
    <property type="entry name" value="ParB/Sulfiredoxin_sf"/>
</dbReference>
<evidence type="ECO:0000256" key="1">
    <source>
        <dbReference type="SAM" id="Coils"/>
    </source>
</evidence>
<dbReference type="RefSeq" id="WP_338239614.1">
    <property type="nucleotide sequence ID" value="NZ_BQKE01000006.1"/>
</dbReference>
<sequence length="277" mass="32062">MAKRQRSTTFKANEQILKNHQDVQAKNSEQLHYKMLKTTALTTNRFIERYIEPLAPDSYAALRADIENRGVVDPLSVWENEDTYILVDGHHRKKIAEELKIDLLPIIKIEEIDSLEDAFRYMNSKQVGRRNISKLHKDYLIGRDYKLAKERQSNNDGSLVGVFSNKYGISQKSLFNNLDFYTGVELIKKEQPDQYEAILGLNDEKPLFNKSQVIQIAKEGSLQKETPAPKVALSPLEKHQKSAAVLFDRIKKMKDQHQKQQLIQELKNQIEQLEAEL</sequence>
<evidence type="ECO:0000313" key="4">
    <source>
        <dbReference type="Proteomes" id="UP001310022"/>
    </source>
</evidence>